<name>A0A914X5N8_9BILA</name>
<organism evidence="2 3">
    <name type="scientific">Plectus sambesii</name>
    <dbReference type="NCBI Taxonomy" id="2011161"/>
    <lineage>
        <taxon>Eukaryota</taxon>
        <taxon>Metazoa</taxon>
        <taxon>Ecdysozoa</taxon>
        <taxon>Nematoda</taxon>
        <taxon>Chromadorea</taxon>
        <taxon>Plectida</taxon>
        <taxon>Plectina</taxon>
        <taxon>Plectoidea</taxon>
        <taxon>Plectidae</taxon>
        <taxon>Plectus</taxon>
    </lineage>
</organism>
<sequence>MIALKENGLITRTKIGIKKECKEFYTNLFASKSAISPPNIQPSSSSGIPAMLTSEVRHAIGQVETDKAPRKDGIEVELLKAGGATLWAALAAHFSKYMRELHVPRQWKESKTILLFKKGDKELLKNYRPICLLSALYKTFTKIILNRLTRELDEQQPREQAGFRAGYGTMDHIHIINQLLERCREYKMPLVLTFVDYEKAFDSIKINAVLQAIHCQGIADDYVALIQELNSSCSTDITLFYKPLHIPVARGVKQGDTISPKLFNAGLEEIFRKLNWSSSININGERVNHLRFADDIVIVGETIEEVKEMMRDLDRECARVGLRMNRSKTKWMKNHLVGEGAITTEPEALDDDGSYVYLGQEITMEHAISRKLSRRRKAAWTSYSTNSEAATNTNDPRLRAQLFNITVLPALLYRSETWSLTKADEQKLAVTERAMERRMLKVTRRDKITNECLREMLKVKDAVVEAAKNKHRWAGHVIRRDDGLEM</sequence>
<dbReference type="PROSITE" id="PS50878">
    <property type="entry name" value="RT_POL"/>
    <property type="match status" value="1"/>
</dbReference>
<reference evidence="3" key="1">
    <citation type="submission" date="2022-11" db="UniProtKB">
        <authorList>
            <consortium name="WormBaseParasite"/>
        </authorList>
    </citation>
    <scope>IDENTIFICATION</scope>
</reference>
<accession>A0A914X5N8</accession>
<feature type="domain" description="Reverse transcriptase" evidence="1">
    <location>
        <begin position="96"/>
        <end position="362"/>
    </location>
</feature>
<dbReference type="Gene3D" id="3.30.70.270">
    <property type="match status" value="1"/>
</dbReference>
<dbReference type="Pfam" id="PF00078">
    <property type="entry name" value="RVT_1"/>
    <property type="match status" value="1"/>
</dbReference>
<dbReference type="WBParaSite" id="PSAMB.scaffold6812size8758.g29202.t1">
    <property type="protein sequence ID" value="PSAMB.scaffold6812size8758.g29202.t1"/>
    <property type="gene ID" value="PSAMB.scaffold6812size8758.g29202"/>
</dbReference>
<dbReference type="SUPFAM" id="SSF56672">
    <property type="entry name" value="DNA/RNA polymerases"/>
    <property type="match status" value="1"/>
</dbReference>
<evidence type="ECO:0000259" key="1">
    <source>
        <dbReference type="PROSITE" id="PS50878"/>
    </source>
</evidence>
<dbReference type="PANTHER" id="PTHR47027:SF20">
    <property type="entry name" value="REVERSE TRANSCRIPTASE-LIKE PROTEIN WITH RNA-DIRECTED DNA POLYMERASE DOMAIN"/>
    <property type="match status" value="1"/>
</dbReference>
<dbReference type="AlphaFoldDB" id="A0A914X5N8"/>
<dbReference type="InterPro" id="IPR000477">
    <property type="entry name" value="RT_dom"/>
</dbReference>
<keyword evidence="2" id="KW-1185">Reference proteome</keyword>
<evidence type="ECO:0000313" key="3">
    <source>
        <dbReference type="WBParaSite" id="PSAMB.scaffold6812size8758.g29202.t1"/>
    </source>
</evidence>
<dbReference type="PANTHER" id="PTHR47027">
    <property type="entry name" value="REVERSE TRANSCRIPTASE DOMAIN-CONTAINING PROTEIN"/>
    <property type="match status" value="1"/>
</dbReference>
<evidence type="ECO:0000313" key="2">
    <source>
        <dbReference type="Proteomes" id="UP000887566"/>
    </source>
</evidence>
<protein>
    <submittedName>
        <fullName evidence="3">Reverse transcriptase domain-containing protein</fullName>
    </submittedName>
</protein>
<dbReference type="InterPro" id="IPR043128">
    <property type="entry name" value="Rev_trsase/Diguanyl_cyclase"/>
</dbReference>
<proteinExistence type="predicted"/>
<dbReference type="Proteomes" id="UP000887566">
    <property type="component" value="Unplaced"/>
</dbReference>
<dbReference type="CDD" id="cd01650">
    <property type="entry name" value="RT_nLTR_like"/>
    <property type="match status" value="1"/>
</dbReference>
<dbReference type="InterPro" id="IPR043502">
    <property type="entry name" value="DNA/RNA_pol_sf"/>
</dbReference>